<protein>
    <recommendedName>
        <fullName evidence="5">RING-type domain-containing protein</fullName>
    </recommendedName>
</protein>
<dbReference type="InterPro" id="IPR001841">
    <property type="entry name" value="Znf_RING"/>
</dbReference>
<dbReference type="AlphaFoldDB" id="A0A3Q2QKQ2"/>
<dbReference type="InterPro" id="IPR051051">
    <property type="entry name" value="E3_ubiq-ligase_TRIM/RNF"/>
</dbReference>
<evidence type="ECO:0000256" key="4">
    <source>
        <dbReference type="PROSITE-ProRule" id="PRU00175"/>
    </source>
</evidence>
<dbReference type="PANTHER" id="PTHR25465:SF5">
    <property type="entry name" value="E3 UBIQUITIN_ISG15 LIGASE TRIM25-RELATED"/>
    <property type="match status" value="1"/>
</dbReference>
<dbReference type="Pfam" id="PF15227">
    <property type="entry name" value="zf-C3HC4_4"/>
    <property type="match status" value="1"/>
</dbReference>
<sequence length="116" mass="13382">MAQRAVSLDEDMFCCSICLDLLTEPVTIPCGHNYCLTCISNHWRAQEQRGGYSCPQCREVFLPRPVLGKNTMLADLVEEMKKMERQSRSEPRFCYLQTWTEGNQNPPILLFHPDSL</sequence>
<dbReference type="InterPro" id="IPR013083">
    <property type="entry name" value="Znf_RING/FYVE/PHD"/>
</dbReference>
<evidence type="ECO:0000256" key="2">
    <source>
        <dbReference type="ARBA" id="ARBA00022771"/>
    </source>
</evidence>
<keyword evidence="2 4" id="KW-0863">Zinc-finger</keyword>
<dbReference type="GO" id="GO:0008270">
    <property type="term" value="F:zinc ion binding"/>
    <property type="evidence" value="ECO:0007669"/>
    <property type="project" value="UniProtKB-KW"/>
</dbReference>
<keyword evidence="3" id="KW-0862">Zinc</keyword>
<dbReference type="GeneTree" id="ENSGT01150000286922"/>
<name>A0A3Q2QKQ2_FUNHE</name>
<keyword evidence="7" id="KW-1185">Reference proteome</keyword>
<dbReference type="Gene3D" id="3.30.40.10">
    <property type="entry name" value="Zinc/RING finger domain, C3HC4 (zinc finger)"/>
    <property type="match status" value="1"/>
</dbReference>
<dbReference type="PANTHER" id="PTHR25465">
    <property type="entry name" value="B-BOX DOMAIN CONTAINING"/>
    <property type="match status" value="1"/>
</dbReference>
<evidence type="ECO:0000313" key="7">
    <source>
        <dbReference type="Proteomes" id="UP000265000"/>
    </source>
</evidence>
<accession>A0A3Q2QKQ2</accession>
<dbReference type="SMART" id="SM00184">
    <property type="entry name" value="RING"/>
    <property type="match status" value="1"/>
</dbReference>
<dbReference type="Ensembl" id="ENSFHET00000000694.1">
    <property type="protein sequence ID" value="ENSFHEP00000027217.1"/>
    <property type="gene ID" value="ENSFHEG00000010552.1"/>
</dbReference>
<dbReference type="PROSITE" id="PS50089">
    <property type="entry name" value="ZF_RING_2"/>
    <property type="match status" value="1"/>
</dbReference>
<proteinExistence type="predicted"/>
<keyword evidence="1" id="KW-0479">Metal-binding</keyword>
<feature type="domain" description="RING-type" evidence="5">
    <location>
        <begin position="15"/>
        <end position="58"/>
    </location>
</feature>
<evidence type="ECO:0000256" key="1">
    <source>
        <dbReference type="ARBA" id="ARBA00022723"/>
    </source>
</evidence>
<dbReference type="InterPro" id="IPR017907">
    <property type="entry name" value="Znf_RING_CS"/>
</dbReference>
<reference evidence="6" key="2">
    <citation type="submission" date="2025-09" db="UniProtKB">
        <authorList>
            <consortium name="Ensembl"/>
        </authorList>
    </citation>
    <scope>IDENTIFICATION</scope>
</reference>
<organism evidence="6 7">
    <name type="scientific">Fundulus heteroclitus</name>
    <name type="common">Killifish</name>
    <name type="synonym">Mummichog</name>
    <dbReference type="NCBI Taxonomy" id="8078"/>
    <lineage>
        <taxon>Eukaryota</taxon>
        <taxon>Metazoa</taxon>
        <taxon>Chordata</taxon>
        <taxon>Craniata</taxon>
        <taxon>Vertebrata</taxon>
        <taxon>Euteleostomi</taxon>
        <taxon>Actinopterygii</taxon>
        <taxon>Neopterygii</taxon>
        <taxon>Teleostei</taxon>
        <taxon>Neoteleostei</taxon>
        <taxon>Acanthomorphata</taxon>
        <taxon>Ovalentaria</taxon>
        <taxon>Atherinomorphae</taxon>
        <taxon>Cyprinodontiformes</taxon>
        <taxon>Fundulidae</taxon>
        <taxon>Fundulus</taxon>
    </lineage>
</organism>
<reference evidence="6" key="1">
    <citation type="submission" date="2025-08" db="UniProtKB">
        <authorList>
            <consortium name="Ensembl"/>
        </authorList>
    </citation>
    <scope>IDENTIFICATION</scope>
</reference>
<evidence type="ECO:0000256" key="3">
    <source>
        <dbReference type="ARBA" id="ARBA00022833"/>
    </source>
</evidence>
<dbReference type="Proteomes" id="UP000265000">
    <property type="component" value="Unplaced"/>
</dbReference>
<dbReference type="PROSITE" id="PS00518">
    <property type="entry name" value="ZF_RING_1"/>
    <property type="match status" value="1"/>
</dbReference>
<evidence type="ECO:0000259" key="5">
    <source>
        <dbReference type="PROSITE" id="PS50089"/>
    </source>
</evidence>
<dbReference type="SUPFAM" id="SSF57850">
    <property type="entry name" value="RING/U-box"/>
    <property type="match status" value="1"/>
</dbReference>
<evidence type="ECO:0000313" key="6">
    <source>
        <dbReference type="Ensembl" id="ENSFHEP00000027217.1"/>
    </source>
</evidence>